<name>A0A976ILR7_BRELC</name>
<comment type="caution">
    <text evidence="9">The sequence shown here is derived from an EMBL/GenBank/DDBJ whole genome shotgun (WGS) entry which is preliminary data.</text>
</comment>
<dbReference type="InterPro" id="IPR040038">
    <property type="entry name" value="TIPIN/Csm3/Swi3"/>
</dbReference>
<keyword evidence="3 6" id="KW-0227">DNA damage</keyword>
<dbReference type="GO" id="GO:0003677">
    <property type="term" value="F:DNA binding"/>
    <property type="evidence" value="ECO:0007669"/>
    <property type="project" value="TreeGrafter"/>
</dbReference>
<dbReference type="GO" id="GO:0000076">
    <property type="term" value="P:DNA replication checkpoint signaling"/>
    <property type="evidence" value="ECO:0007669"/>
    <property type="project" value="UniProtKB-UniRule"/>
</dbReference>
<dbReference type="Proteomes" id="UP000294530">
    <property type="component" value="Unassembled WGS sequence"/>
</dbReference>
<evidence type="ECO:0000256" key="1">
    <source>
        <dbReference type="ARBA" id="ARBA00004123"/>
    </source>
</evidence>
<dbReference type="GO" id="GO:0031297">
    <property type="term" value="P:replication fork processing"/>
    <property type="evidence" value="ECO:0007669"/>
    <property type="project" value="UniProtKB-UniRule"/>
</dbReference>
<dbReference type="InterPro" id="IPR012923">
    <property type="entry name" value="Csm3"/>
</dbReference>
<dbReference type="PANTHER" id="PTHR13220:SF11">
    <property type="entry name" value="TIMELESS-INTERACTING PROTEIN"/>
    <property type="match status" value="1"/>
</dbReference>
<comment type="similarity">
    <text evidence="2 6">Belongs to the CSM3 family.</text>
</comment>
<dbReference type="GO" id="GO:0031298">
    <property type="term" value="C:replication fork protection complex"/>
    <property type="evidence" value="ECO:0007669"/>
    <property type="project" value="TreeGrafter"/>
</dbReference>
<evidence type="ECO:0000256" key="6">
    <source>
        <dbReference type="RuleBase" id="RU366049"/>
    </source>
</evidence>
<dbReference type="PANTHER" id="PTHR13220">
    <property type="entry name" value="TIMELESS INTERACTING-RELATED"/>
    <property type="match status" value="1"/>
</dbReference>
<dbReference type="GO" id="GO:0043111">
    <property type="term" value="P:replication fork arrest"/>
    <property type="evidence" value="ECO:0007669"/>
    <property type="project" value="TreeGrafter"/>
</dbReference>
<dbReference type="GO" id="GO:0006974">
    <property type="term" value="P:DNA damage response"/>
    <property type="evidence" value="ECO:0007669"/>
    <property type="project" value="UniProtKB-KW"/>
</dbReference>
<dbReference type="KEGG" id="blac:94346817"/>
<evidence type="ECO:0000313" key="9">
    <source>
        <dbReference type="EMBL" id="TDH74192.1"/>
    </source>
</evidence>
<dbReference type="Pfam" id="PF07962">
    <property type="entry name" value="Swi3"/>
    <property type="match status" value="1"/>
</dbReference>
<gene>
    <name evidence="9" type="ORF">CCR75_003049</name>
</gene>
<evidence type="ECO:0000256" key="2">
    <source>
        <dbReference type="ARBA" id="ARBA00006075"/>
    </source>
</evidence>
<dbReference type="EMBL" id="SHOA02000011">
    <property type="protein sequence ID" value="TDH74192.1"/>
    <property type="molecule type" value="Genomic_DNA"/>
</dbReference>
<reference evidence="9 10" key="1">
    <citation type="journal article" date="2021" name="Genome Biol.">
        <title>AFLAP: assembly-free linkage analysis pipeline using k-mers from genome sequencing data.</title>
        <authorList>
            <person name="Fletcher K."/>
            <person name="Zhang L."/>
            <person name="Gil J."/>
            <person name="Han R."/>
            <person name="Cavanaugh K."/>
            <person name="Michelmore R."/>
        </authorList>
    </citation>
    <scope>NUCLEOTIDE SEQUENCE [LARGE SCALE GENOMIC DNA]</scope>
    <source>
        <strain evidence="9 10">SF5</strain>
    </source>
</reference>
<dbReference type="GeneID" id="94346817"/>
<feature type="region of interest" description="Disordered" evidence="7">
    <location>
        <begin position="37"/>
        <end position="60"/>
    </location>
</feature>
<evidence type="ECO:0000256" key="5">
    <source>
        <dbReference type="ARBA" id="ARBA00023306"/>
    </source>
</evidence>
<evidence type="ECO:0000256" key="3">
    <source>
        <dbReference type="ARBA" id="ARBA00022763"/>
    </source>
</evidence>
<evidence type="ECO:0000256" key="7">
    <source>
        <dbReference type="SAM" id="MobiDB-lite"/>
    </source>
</evidence>
<feature type="domain" description="Chromosome segregation in meiosis protein 3" evidence="8">
    <location>
        <begin position="73"/>
        <end position="154"/>
    </location>
</feature>
<keyword evidence="4 6" id="KW-0539">Nucleus</keyword>
<evidence type="ECO:0000259" key="8">
    <source>
        <dbReference type="Pfam" id="PF07962"/>
    </source>
</evidence>
<keyword evidence="10" id="KW-1185">Reference proteome</keyword>
<protein>
    <recommendedName>
        <fullName evidence="8">Chromosome segregation in meiosis protein 3 domain-containing protein</fullName>
    </recommendedName>
</protein>
<dbReference type="AlphaFoldDB" id="A0A976ILR7"/>
<feature type="compositionally biased region" description="Polar residues" evidence="7">
    <location>
        <begin position="37"/>
        <end position="52"/>
    </location>
</feature>
<keyword evidence="5 6" id="KW-0131">Cell cycle</keyword>
<proteinExistence type="inferred from homology"/>
<sequence>MCLDLQDNKINLLRIKFYVAMASRGWEGNADLAPRGTSTASAFGPSSSTQNAGDGAAISIAPGTKQKKRRNLLRESHLVSAEGFKKVHRTFPYQVSADVSGREAQALASLIRMYKQWAYDLYPGLNFEDFAERTEMLSKGHQVQGLMTELREKERLKFVKKREEEEGEGDEKIEERKHD</sequence>
<organism evidence="9 10">
    <name type="scientific">Bremia lactucae</name>
    <name type="common">Lettuce downy mildew</name>
    <dbReference type="NCBI Taxonomy" id="4779"/>
    <lineage>
        <taxon>Eukaryota</taxon>
        <taxon>Sar</taxon>
        <taxon>Stramenopiles</taxon>
        <taxon>Oomycota</taxon>
        <taxon>Peronosporomycetes</taxon>
        <taxon>Peronosporales</taxon>
        <taxon>Peronosporaceae</taxon>
        <taxon>Bremia</taxon>
    </lineage>
</organism>
<comment type="subcellular location">
    <subcellularLocation>
        <location evidence="1 6">Nucleus</location>
    </subcellularLocation>
</comment>
<evidence type="ECO:0000313" key="10">
    <source>
        <dbReference type="Proteomes" id="UP000294530"/>
    </source>
</evidence>
<dbReference type="RefSeq" id="XP_067823690.1">
    <property type="nucleotide sequence ID" value="XM_067961146.1"/>
</dbReference>
<dbReference type="OrthoDB" id="437078at2759"/>
<comment type="function">
    <text evidence="6">Plays an important role in the control of DNA replication and the maintenance of replication fork stability.</text>
</comment>
<evidence type="ECO:0000256" key="4">
    <source>
        <dbReference type="ARBA" id="ARBA00023242"/>
    </source>
</evidence>
<accession>A0A976ILR7</accession>
<feature type="region of interest" description="Disordered" evidence="7">
    <location>
        <begin position="158"/>
        <end position="179"/>
    </location>
</feature>